<protein>
    <submittedName>
        <fullName evidence="1">32590_t:CDS:1</fullName>
    </submittedName>
</protein>
<reference evidence="1" key="1">
    <citation type="submission" date="2021-06" db="EMBL/GenBank/DDBJ databases">
        <authorList>
            <person name="Kallberg Y."/>
            <person name="Tangrot J."/>
            <person name="Rosling A."/>
        </authorList>
    </citation>
    <scope>NUCLEOTIDE SEQUENCE</scope>
    <source>
        <strain evidence="1">MA461A</strain>
    </source>
</reference>
<feature type="non-terminal residue" evidence="1">
    <location>
        <position position="1"/>
    </location>
</feature>
<evidence type="ECO:0000313" key="1">
    <source>
        <dbReference type="EMBL" id="CAG8761963.1"/>
    </source>
</evidence>
<dbReference type="EMBL" id="CAJVQC010036727">
    <property type="protein sequence ID" value="CAG8761963.1"/>
    <property type="molecule type" value="Genomic_DNA"/>
</dbReference>
<comment type="caution">
    <text evidence="1">The sequence shown here is derived from an EMBL/GenBank/DDBJ whole genome shotgun (WGS) entry which is preliminary data.</text>
</comment>
<sequence length="84" mass="9992">SYANEIEKNEENAFKCYLLSSQLGLPEALFFVEKCYYMGQDVKKNNKKALEYFTKAYNNNYFAAKFFMNGCKQDVFKDEENFKF</sequence>
<accession>A0ACA9QTH7</accession>
<organism evidence="1 2">
    <name type="scientific">Racocetra persica</name>
    <dbReference type="NCBI Taxonomy" id="160502"/>
    <lineage>
        <taxon>Eukaryota</taxon>
        <taxon>Fungi</taxon>
        <taxon>Fungi incertae sedis</taxon>
        <taxon>Mucoromycota</taxon>
        <taxon>Glomeromycotina</taxon>
        <taxon>Glomeromycetes</taxon>
        <taxon>Diversisporales</taxon>
        <taxon>Gigasporaceae</taxon>
        <taxon>Racocetra</taxon>
    </lineage>
</organism>
<proteinExistence type="predicted"/>
<keyword evidence="2" id="KW-1185">Reference proteome</keyword>
<evidence type="ECO:0000313" key="2">
    <source>
        <dbReference type="Proteomes" id="UP000789920"/>
    </source>
</evidence>
<name>A0ACA9QTH7_9GLOM</name>
<gene>
    <name evidence="1" type="ORF">RPERSI_LOCUS15330</name>
</gene>
<dbReference type="Proteomes" id="UP000789920">
    <property type="component" value="Unassembled WGS sequence"/>
</dbReference>